<keyword evidence="3" id="KW-0949">S-adenosyl-L-methionine</keyword>
<dbReference type="PANTHER" id="PTHR43712:SF12">
    <property type="entry name" value="STERIGMATOCYSTIN 8-O-METHYLTRANSFERASE"/>
    <property type="match status" value="1"/>
</dbReference>
<evidence type="ECO:0000259" key="4">
    <source>
        <dbReference type="Pfam" id="PF00891"/>
    </source>
</evidence>
<sequence length="430" mass="47919">MSSPPPTARMSHISYLTNTISNNTAKVDSYLQLHSLPQPSFAVDAPTRLLPSNANAPDIEEARTKAIEASIELQQLLQGPRSLLTPSMNMAPLHAIVHFSLATLIPLDTTMSFTDLAILVPLYEHDIRRIIRYAIAHHRVFCEPRPGFVAHSAASRVLAESSGIRDALGMLFDESWPAFAKTVEALSRFPKSEEPNASGFAVANNTSLPMYSFLAQDHTRAKRFAGTMSMASPESLAFLSSAPIWQTLRATATVVDVGGSRGHVSAFLAQSFPNIHFIVQDLPSTTVDAEPALSYVLPEDMKERVRVMEHDFFEPQPVQGADVYLFRFVFHNWSDGYCVKILRALLPAMRSGVKIVVNDHCMPEAGALGLLRERRIRSMDMIMLALHNSREREEEEWIALFAEADPRFRFQSARVMEGNVAAVLIFEWKE</sequence>
<proteinExistence type="predicted"/>
<evidence type="ECO:0000256" key="3">
    <source>
        <dbReference type="ARBA" id="ARBA00022691"/>
    </source>
</evidence>
<dbReference type="Proteomes" id="UP001166286">
    <property type="component" value="Unassembled WGS sequence"/>
</dbReference>
<dbReference type="Pfam" id="PF00891">
    <property type="entry name" value="Methyltransf_2"/>
    <property type="match status" value="1"/>
</dbReference>
<accession>A0AA39QS87</accession>
<evidence type="ECO:0000313" key="6">
    <source>
        <dbReference type="Proteomes" id="UP001166286"/>
    </source>
</evidence>
<dbReference type="SUPFAM" id="SSF53335">
    <property type="entry name" value="S-adenosyl-L-methionine-dependent methyltransferases"/>
    <property type="match status" value="1"/>
</dbReference>
<dbReference type="GO" id="GO:0008171">
    <property type="term" value="F:O-methyltransferase activity"/>
    <property type="evidence" value="ECO:0007669"/>
    <property type="project" value="InterPro"/>
</dbReference>
<dbReference type="InterPro" id="IPR016461">
    <property type="entry name" value="COMT-like"/>
</dbReference>
<feature type="domain" description="O-methyltransferase C-terminal" evidence="4">
    <location>
        <begin position="210"/>
        <end position="404"/>
    </location>
</feature>
<gene>
    <name evidence="5" type="ORF">JMJ35_010163</name>
</gene>
<keyword evidence="1" id="KW-0489">Methyltransferase</keyword>
<keyword evidence="2" id="KW-0808">Transferase</keyword>
<dbReference type="Gene3D" id="3.40.50.150">
    <property type="entry name" value="Vaccinia Virus protein VP39"/>
    <property type="match status" value="1"/>
</dbReference>
<comment type="caution">
    <text evidence="5">The sequence shown here is derived from an EMBL/GenBank/DDBJ whole genome shotgun (WGS) entry which is preliminary data.</text>
</comment>
<protein>
    <recommendedName>
        <fullName evidence="4">O-methyltransferase C-terminal domain-containing protein</fullName>
    </recommendedName>
</protein>
<evidence type="ECO:0000256" key="2">
    <source>
        <dbReference type="ARBA" id="ARBA00022679"/>
    </source>
</evidence>
<dbReference type="InterPro" id="IPR029063">
    <property type="entry name" value="SAM-dependent_MTases_sf"/>
</dbReference>
<reference evidence="5" key="1">
    <citation type="submission" date="2023-03" db="EMBL/GenBank/DDBJ databases">
        <title>Complete genome of Cladonia borealis.</title>
        <authorList>
            <person name="Park H."/>
        </authorList>
    </citation>
    <scope>NUCLEOTIDE SEQUENCE</scope>
    <source>
        <strain evidence="5">ANT050790</strain>
    </source>
</reference>
<keyword evidence="6" id="KW-1185">Reference proteome</keyword>
<dbReference type="InterPro" id="IPR001077">
    <property type="entry name" value="COMT_C"/>
</dbReference>
<organism evidence="5 6">
    <name type="scientific">Cladonia borealis</name>
    <dbReference type="NCBI Taxonomy" id="184061"/>
    <lineage>
        <taxon>Eukaryota</taxon>
        <taxon>Fungi</taxon>
        <taxon>Dikarya</taxon>
        <taxon>Ascomycota</taxon>
        <taxon>Pezizomycotina</taxon>
        <taxon>Lecanoromycetes</taxon>
        <taxon>OSLEUM clade</taxon>
        <taxon>Lecanoromycetidae</taxon>
        <taxon>Lecanorales</taxon>
        <taxon>Lecanorineae</taxon>
        <taxon>Cladoniaceae</taxon>
        <taxon>Cladonia</taxon>
    </lineage>
</organism>
<dbReference type="EMBL" id="JAFEKC020000024">
    <property type="protein sequence ID" value="KAK0507125.1"/>
    <property type="molecule type" value="Genomic_DNA"/>
</dbReference>
<dbReference type="PANTHER" id="PTHR43712">
    <property type="entry name" value="PUTATIVE (AFU_ORTHOLOGUE AFUA_4G14580)-RELATED"/>
    <property type="match status" value="1"/>
</dbReference>
<dbReference type="AlphaFoldDB" id="A0AA39QS87"/>
<evidence type="ECO:0000313" key="5">
    <source>
        <dbReference type="EMBL" id="KAK0507125.1"/>
    </source>
</evidence>
<dbReference type="PROSITE" id="PS51683">
    <property type="entry name" value="SAM_OMT_II"/>
    <property type="match status" value="1"/>
</dbReference>
<name>A0AA39QS87_9LECA</name>
<dbReference type="GO" id="GO:0032259">
    <property type="term" value="P:methylation"/>
    <property type="evidence" value="ECO:0007669"/>
    <property type="project" value="UniProtKB-KW"/>
</dbReference>
<evidence type="ECO:0000256" key="1">
    <source>
        <dbReference type="ARBA" id="ARBA00022603"/>
    </source>
</evidence>